<gene>
    <name evidence="9" type="ORF">TSOC_012297</name>
</gene>
<dbReference type="GO" id="GO:0061617">
    <property type="term" value="C:MICOS complex"/>
    <property type="evidence" value="ECO:0007669"/>
    <property type="project" value="InterPro"/>
</dbReference>
<keyword evidence="8" id="KW-0472">Membrane</keyword>
<dbReference type="Proteomes" id="UP000236333">
    <property type="component" value="Unassembled WGS sequence"/>
</dbReference>
<evidence type="ECO:0000256" key="4">
    <source>
        <dbReference type="ARBA" id="ARBA00022692"/>
    </source>
</evidence>
<dbReference type="PANTHER" id="PTHR21304:SF0">
    <property type="entry name" value="MICOS COMPLEX SUBUNIT MIC10"/>
    <property type="match status" value="1"/>
</dbReference>
<organism evidence="9 10">
    <name type="scientific">Tetrabaena socialis</name>
    <dbReference type="NCBI Taxonomy" id="47790"/>
    <lineage>
        <taxon>Eukaryota</taxon>
        <taxon>Viridiplantae</taxon>
        <taxon>Chlorophyta</taxon>
        <taxon>core chlorophytes</taxon>
        <taxon>Chlorophyceae</taxon>
        <taxon>CS clade</taxon>
        <taxon>Chlamydomonadales</taxon>
        <taxon>Tetrabaenaceae</taxon>
        <taxon>Tetrabaena</taxon>
    </lineage>
</organism>
<keyword evidence="10" id="KW-1185">Reference proteome</keyword>
<evidence type="ECO:0008006" key="11">
    <source>
        <dbReference type="Google" id="ProtNLM"/>
    </source>
</evidence>
<proteinExistence type="inferred from homology"/>
<keyword evidence="7" id="KW-0496">Mitochondrion</keyword>
<dbReference type="PANTHER" id="PTHR21304">
    <property type="entry name" value="MICOS COMPLEX SUBUNIT MIC10"/>
    <property type="match status" value="1"/>
</dbReference>
<protein>
    <recommendedName>
        <fullName evidence="11">MICOS complex subunit MIC10</fullName>
    </recommendedName>
</protein>
<evidence type="ECO:0000256" key="1">
    <source>
        <dbReference type="ARBA" id="ARBA00002689"/>
    </source>
</evidence>
<dbReference type="EMBL" id="PGGS01000795">
    <property type="protein sequence ID" value="PNH01776.1"/>
    <property type="molecule type" value="Genomic_DNA"/>
</dbReference>
<dbReference type="InterPro" id="IPR007512">
    <property type="entry name" value="Mic10"/>
</dbReference>
<accession>A0A2J7ZND9</accession>
<comment type="similarity">
    <text evidence="3">Belongs to the MICOS complex subunit Mic10 family.</text>
</comment>
<keyword evidence="6" id="KW-1133">Transmembrane helix</keyword>
<dbReference type="AlphaFoldDB" id="A0A2J7ZND9"/>
<evidence type="ECO:0000256" key="8">
    <source>
        <dbReference type="ARBA" id="ARBA00023136"/>
    </source>
</evidence>
<comment type="function">
    <text evidence="1">Component of the MICOS complex, a large protein complex of the mitochondrial inner membrane that plays crucial roles in the maintenance of crista junctions, inner membrane architecture, and formation of contact sites to the outer membrane.</text>
</comment>
<evidence type="ECO:0000313" key="10">
    <source>
        <dbReference type="Proteomes" id="UP000236333"/>
    </source>
</evidence>
<keyword evidence="5" id="KW-0999">Mitochondrion inner membrane</keyword>
<dbReference type="Pfam" id="PF04418">
    <property type="entry name" value="DUF543"/>
    <property type="match status" value="1"/>
</dbReference>
<sequence length="83" mass="9017">MAPAEQPPKELLIDHKYDQVVDTTLRRTVYGTGIAGLASLLLLRGGQSRAVLTAFGAGVGFGSAWQKCSKEFEDLTPELLRKK</sequence>
<comment type="subcellular location">
    <subcellularLocation>
        <location evidence="2">Mitochondrion inner membrane</location>
        <topology evidence="2">Single-pass membrane protein</topology>
    </subcellularLocation>
</comment>
<evidence type="ECO:0000256" key="3">
    <source>
        <dbReference type="ARBA" id="ARBA00006792"/>
    </source>
</evidence>
<name>A0A2J7ZND9_9CHLO</name>
<evidence type="ECO:0000256" key="7">
    <source>
        <dbReference type="ARBA" id="ARBA00023128"/>
    </source>
</evidence>
<evidence type="ECO:0000256" key="6">
    <source>
        <dbReference type="ARBA" id="ARBA00022989"/>
    </source>
</evidence>
<evidence type="ECO:0000313" key="9">
    <source>
        <dbReference type="EMBL" id="PNH01776.1"/>
    </source>
</evidence>
<comment type="caution">
    <text evidence="9">The sequence shown here is derived from an EMBL/GenBank/DDBJ whole genome shotgun (WGS) entry which is preliminary data.</text>
</comment>
<reference evidence="9 10" key="1">
    <citation type="journal article" date="2017" name="Mol. Biol. Evol.">
        <title>The 4-celled Tetrabaena socialis nuclear genome reveals the essential components for genetic control of cell number at the origin of multicellularity in the volvocine lineage.</title>
        <authorList>
            <person name="Featherston J."/>
            <person name="Arakaki Y."/>
            <person name="Hanschen E.R."/>
            <person name="Ferris P.J."/>
            <person name="Michod R.E."/>
            <person name="Olson B.J.S.C."/>
            <person name="Nozaki H."/>
            <person name="Durand P.M."/>
        </authorList>
    </citation>
    <scope>NUCLEOTIDE SEQUENCE [LARGE SCALE GENOMIC DNA]</scope>
    <source>
        <strain evidence="9 10">NIES-571</strain>
    </source>
</reference>
<keyword evidence="4" id="KW-0812">Transmembrane</keyword>
<evidence type="ECO:0000256" key="2">
    <source>
        <dbReference type="ARBA" id="ARBA00004434"/>
    </source>
</evidence>
<dbReference type="OrthoDB" id="1916310at2759"/>
<evidence type="ECO:0000256" key="5">
    <source>
        <dbReference type="ARBA" id="ARBA00022792"/>
    </source>
</evidence>